<proteinExistence type="predicted"/>
<evidence type="ECO:0000256" key="1">
    <source>
        <dbReference type="SAM" id="MobiDB-lite"/>
    </source>
</evidence>
<evidence type="ECO:0000313" key="3">
    <source>
        <dbReference type="Proteomes" id="UP000324222"/>
    </source>
</evidence>
<dbReference type="AlphaFoldDB" id="A0A5B7ERI2"/>
<dbReference type="Proteomes" id="UP000324222">
    <property type="component" value="Unassembled WGS sequence"/>
</dbReference>
<evidence type="ECO:0000313" key="2">
    <source>
        <dbReference type="EMBL" id="MPC37370.1"/>
    </source>
</evidence>
<dbReference type="EMBL" id="VSRR010003764">
    <property type="protein sequence ID" value="MPC37370.1"/>
    <property type="molecule type" value="Genomic_DNA"/>
</dbReference>
<keyword evidence="3" id="KW-1185">Reference proteome</keyword>
<name>A0A5B7ERI2_PORTR</name>
<feature type="compositionally biased region" description="Polar residues" evidence="1">
    <location>
        <begin position="55"/>
        <end position="65"/>
    </location>
</feature>
<reference evidence="2 3" key="1">
    <citation type="submission" date="2019-05" db="EMBL/GenBank/DDBJ databases">
        <title>Another draft genome of Portunus trituberculatus and its Hox gene families provides insights of decapod evolution.</title>
        <authorList>
            <person name="Jeong J.-H."/>
            <person name="Song I."/>
            <person name="Kim S."/>
            <person name="Choi T."/>
            <person name="Kim D."/>
            <person name="Ryu S."/>
            <person name="Kim W."/>
        </authorList>
    </citation>
    <scope>NUCLEOTIDE SEQUENCE [LARGE SCALE GENOMIC DNA]</scope>
    <source>
        <tissue evidence="2">Muscle</tissue>
    </source>
</reference>
<protein>
    <submittedName>
        <fullName evidence="2">Uncharacterized protein</fullName>
    </submittedName>
</protein>
<feature type="region of interest" description="Disordered" evidence="1">
    <location>
        <begin position="16"/>
        <end position="72"/>
    </location>
</feature>
<organism evidence="2 3">
    <name type="scientific">Portunus trituberculatus</name>
    <name type="common">Swimming crab</name>
    <name type="synonym">Neptunus trituberculatus</name>
    <dbReference type="NCBI Taxonomy" id="210409"/>
    <lineage>
        <taxon>Eukaryota</taxon>
        <taxon>Metazoa</taxon>
        <taxon>Ecdysozoa</taxon>
        <taxon>Arthropoda</taxon>
        <taxon>Crustacea</taxon>
        <taxon>Multicrustacea</taxon>
        <taxon>Malacostraca</taxon>
        <taxon>Eumalacostraca</taxon>
        <taxon>Eucarida</taxon>
        <taxon>Decapoda</taxon>
        <taxon>Pleocyemata</taxon>
        <taxon>Brachyura</taxon>
        <taxon>Eubrachyura</taxon>
        <taxon>Portunoidea</taxon>
        <taxon>Portunidae</taxon>
        <taxon>Portuninae</taxon>
        <taxon>Portunus</taxon>
    </lineage>
</organism>
<accession>A0A5B7ERI2</accession>
<gene>
    <name evidence="2" type="ORF">E2C01_030844</name>
</gene>
<sequence length="110" mass="12085">MKAIYISFMFPATAFTDTKQRETGGKHRHTQRTSSPLRHAAIYLLTPPPGYSAPSRPSANSQSISPPLHHATALPSSFVRPQCTYRPSVRLQSRSLSLTAPQVVPAEVFP</sequence>
<comment type="caution">
    <text evidence="2">The sequence shown here is derived from an EMBL/GenBank/DDBJ whole genome shotgun (WGS) entry which is preliminary data.</text>
</comment>